<dbReference type="FunFam" id="1.10.1780.10:FF:000004">
    <property type="entry name" value="ATP-dependent Clp protease ATP-binding subunit ClpC"/>
    <property type="match status" value="4"/>
</dbReference>
<evidence type="ECO:0000256" key="9">
    <source>
        <dbReference type="ARBA" id="ARBA00053840"/>
    </source>
</evidence>
<keyword evidence="5 11" id="KW-0547">Nucleotide-binding</keyword>
<evidence type="ECO:0000256" key="4">
    <source>
        <dbReference type="ARBA" id="ARBA00022737"/>
    </source>
</evidence>
<dbReference type="PANTHER" id="PTHR11638:SF155">
    <property type="entry name" value="CHAPERONE PROTEIN CLPC1, CHLOROPLASTIC-LIKE"/>
    <property type="match status" value="1"/>
</dbReference>
<evidence type="ECO:0000256" key="13">
    <source>
        <dbReference type="SAM" id="MobiDB-lite"/>
    </source>
</evidence>
<keyword evidence="6 11" id="KW-0067">ATP-binding</keyword>
<dbReference type="FunFam" id="3.40.50.300:FF:000010">
    <property type="entry name" value="Chaperone clpB 1, putative"/>
    <property type="match status" value="1"/>
</dbReference>
<dbReference type="Gene3D" id="3.40.50.300">
    <property type="entry name" value="P-loop containing nucleotide triphosphate hydrolases"/>
    <property type="match status" value="2"/>
</dbReference>
<dbReference type="InterPro" id="IPR003593">
    <property type="entry name" value="AAA+_ATPase"/>
</dbReference>
<organism evidence="16 17">
    <name type="scientific">Rhododendron griersonianum</name>
    <dbReference type="NCBI Taxonomy" id="479676"/>
    <lineage>
        <taxon>Eukaryota</taxon>
        <taxon>Viridiplantae</taxon>
        <taxon>Streptophyta</taxon>
        <taxon>Embryophyta</taxon>
        <taxon>Tracheophyta</taxon>
        <taxon>Spermatophyta</taxon>
        <taxon>Magnoliopsida</taxon>
        <taxon>eudicotyledons</taxon>
        <taxon>Gunneridae</taxon>
        <taxon>Pentapetalae</taxon>
        <taxon>asterids</taxon>
        <taxon>Ericales</taxon>
        <taxon>Ericaceae</taxon>
        <taxon>Ericoideae</taxon>
        <taxon>Rhodoreae</taxon>
        <taxon>Rhododendron</taxon>
    </lineage>
</organism>
<dbReference type="GO" id="GO:0016887">
    <property type="term" value="F:ATP hydrolysis activity"/>
    <property type="evidence" value="ECO:0007669"/>
    <property type="project" value="InterPro"/>
</dbReference>
<dbReference type="InterPro" id="IPR050130">
    <property type="entry name" value="ClpA_ClpB"/>
</dbReference>
<comment type="caution">
    <text evidence="16">The sequence shown here is derived from an EMBL/GenBank/DDBJ whole genome shotgun (WGS) entry which is preliminary data.</text>
</comment>
<keyword evidence="2" id="KW-0150">Chloroplast</keyword>
<evidence type="ECO:0000313" key="16">
    <source>
        <dbReference type="EMBL" id="KAG5537285.1"/>
    </source>
</evidence>
<feature type="domain" description="Clp R" evidence="15">
    <location>
        <begin position="893"/>
        <end position="1035"/>
    </location>
</feature>
<keyword evidence="7" id="KW-0809">Transit peptide</keyword>
<dbReference type="Gene3D" id="1.10.1780.10">
    <property type="entry name" value="Clp, N-terminal domain"/>
    <property type="match status" value="5"/>
</dbReference>
<dbReference type="GO" id="GO:0009570">
    <property type="term" value="C:chloroplast stroma"/>
    <property type="evidence" value="ECO:0007669"/>
    <property type="project" value="UniProtKB-ARBA"/>
</dbReference>
<dbReference type="GO" id="GO:0032991">
    <property type="term" value="C:protein-containing complex"/>
    <property type="evidence" value="ECO:0007669"/>
    <property type="project" value="UniProtKB-ARBA"/>
</dbReference>
<evidence type="ECO:0000256" key="10">
    <source>
        <dbReference type="PROSITE-ProRule" id="PRU01251"/>
    </source>
</evidence>
<protein>
    <submittedName>
        <fullName evidence="16">Uncharacterized protein</fullName>
    </submittedName>
</protein>
<dbReference type="Pfam" id="PF10431">
    <property type="entry name" value="ClpB_D2-small"/>
    <property type="match status" value="1"/>
</dbReference>
<dbReference type="CDD" id="cd19499">
    <property type="entry name" value="RecA-like_ClpB_Hsp104-like"/>
    <property type="match status" value="1"/>
</dbReference>
<comment type="function">
    <text evidence="9">May interact with a ClpP-like protease involved in degradation of denatured proteins in the chloroplast.</text>
</comment>
<keyword evidence="3" id="KW-0934">Plastid</keyword>
<evidence type="ECO:0000256" key="3">
    <source>
        <dbReference type="ARBA" id="ARBA00022640"/>
    </source>
</evidence>
<accession>A0AAV6JDH5</accession>
<dbReference type="InterPro" id="IPR004176">
    <property type="entry name" value="Clp_R_N"/>
</dbReference>
<dbReference type="SUPFAM" id="SSF81923">
    <property type="entry name" value="Double Clp-N motif"/>
    <property type="match status" value="6"/>
</dbReference>
<evidence type="ECO:0000256" key="11">
    <source>
        <dbReference type="RuleBase" id="RU004432"/>
    </source>
</evidence>
<dbReference type="InterPro" id="IPR001270">
    <property type="entry name" value="ClpA/B"/>
</dbReference>
<dbReference type="FunFam" id="1.10.8.60:FF:000017">
    <property type="entry name" value="ATP-dependent chaperone ClpB"/>
    <property type="match status" value="1"/>
</dbReference>
<dbReference type="InterPro" id="IPR041546">
    <property type="entry name" value="ClpA/ClpB_AAA_lid"/>
</dbReference>
<evidence type="ECO:0000256" key="5">
    <source>
        <dbReference type="ARBA" id="ARBA00022741"/>
    </source>
</evidence>
<keyword evidence="4 10" id="KW-0677">Repeat</keyword>
<evidence type="ECO:0000256" key="7">
    <source>
        <dbReference type="ARBA" id="ARBA00022946"/>
    </source>
</evidence>
<dbReference type="InterPro" id="IPR028299">
    <property type="entry name" value="ClpA/B_CS2"/>
</dbReference>
<dbReference type="EMBL" id="JACTNZ010000008">
    <property type="protein sequence ID" value="KAG5537285.1"/>
    <property type="molecule type" value="Genomic_DNA"/>
</dbReference>
<evidence type="ECO:0000256" key="1">
    <source>
        <dbReference type="ARBA" id="ARBA00004229"/>
    </source>
</evidence>
<dbReference type="PROSITE" id="PS00871">
    <property type="entry name" value="CLPAB_2"/>
    <property type="match status" value="1"/>
</dbReference>
<dbReference type="PRINTS" id="PR00300">
    <property type="entry name" value="CLPPROTEASEA"/>
</dbReference>
<dbReference type="SMART" id="SM00382">
    <property type="entry name" value="AAA"/>
    <property type="match status" value="2"/>
</dbReference>
<keyword evidence="8 11" id="KW-0143">Chaperone</keyword>
<dbReference type="Pfam" id="PF02861">
    <property type="entry name" value="Clp_N"/>
    <property type="match status" value="5"/>
</dbReference>
<dbReference type="Pfam" id="PF07724">
    <property type="entry name" value="AAA_2"/>
    <property type="match status" value="1"/>
</dbReference>
<dbReference type="PROSITE" id="PS51903">
    <property type="entry name" value="CLP_R"/>
    <property type="match status" value="5"/>
</dbReference>
<evidence type="ECO:0000256" key="2">
    <source>
        <dbReference type="ARBA" id="ARBA00022528"/>
    </source>
</evidence>
<sequence>MILNRMQTCWWTSWQELWFNQLISLLSVAGERHGQLRGSGKTKRAVRMSCSLQGPTLRSGSFPGLRLNAFGFSTVVRPNLGFHSTTSSQQRGKASRFVPKGMFEHFTAQGLKAVMIAQEEARRLGHNFVGTEKILLGLIGEGTGIAAGVLKSTGINFKDARVEVEKIVGRGSDVVAVEIPFTPRAKRVFELSLEEAGQLGHNYIGSEHLLLGLLREGEGVAARVLENLESAEAVGASVGGGSSSNKMPKLAEEGKLPPIEGFGFTEKATKAIMLAQAEPKRLDRHVVDTEQILLGLIGEGTGIAAMVLKSMGINLKDARVEVEKLIGRGRGFVVEEILYTPRAKRVLELSEEEARQLGHNSIGSAHLLLGLLRVGEGLAVRVLENLGADPVASERHGQLRGSGKTKRTVRMLCSLQGPTLRSRSFPGLRSNAFGTVVRPNLGFHSTTSSRWRGKASRFVPKATLFEHFTEKAIKAIVLAQEEARLLGHNFVGTEHFLLGLIGEGTGIAAEVLKSMGINLKDARVEVEKIIGRGSGFVAEEIPFTPQAKHVLLLSLGEASQFGHIYVGSWHLLLSLLQEKEGVAARLLEKLGADPGNIRTQAIRMIGESTEAVGAGVGGGSSSIKMPQLEEFLTNFTELAGEMPTLEEYGTNFTKLAEEGKLDPFEGFTEKAIKAIALAQAEPKRLGHNFVGTEQILLGLIGEGTGIAAKVLKSMGIHLKDARVEVEKFIGRGSGFVAVEIPFTPRAKRILELSQVEARQLGHNYIGSAHLLLGLLRDGRGLAAQVLVNLGADPGNIRPELVDVMARALVQSTNFTSSVASERHAQLRGSGKTKRTVRMLCSLQGPTLRSRSFPGLRSNAFGFGTVVRPNLGFHSTTSSRQRGKASRFVTKAMFERFTEKAIKVIMLAQEEARRLGHNFVGTEQILLGLIGEGTGIAAKVLKSMGINLKDARVEVEKIIGRGSGFVAVEIPFTPRAKRVLELSLEEARQLGHNYIGSEHLLLGLLREGEGVAARVLENLGADPGNIRTQAIRMIGESTEAVGAGVGGGSSSNKMPTLEEYGTNLTKLAEEGKLDPVVGRQPQIERVTQILGRRTKNNPCLIGEPGVGKTAIAEGLAQRIANGDVPETIEGKKVITLDMGLLVAGTKYRGEFEERLKKLTEEIKQSNEIILFIDEVHTLIGAGAAEGAIDAANILKPALARGELQCIGATTIDEYRKHIEKDPALERRFQPVKVPEPTVDETIQILKGLRERYELHHKLRYTDEALVAAAQLSSQYISDRFLPDKAIDLVDEAGSRVRLRHAQLPEEARELEKELRQILKEKNEAARGQDFEKAGELRDREMDLKAQIAAVVDKGKEMTKAEIETADQGPVVTEVDIQYIVSSWTGIPVDKVSSDESSRLLKLEETLHKRVIGQDEAVEAISRAIRRARVGLKNPNRPIASFIFSGPTGVGKSELAKALAAYYFGSEEAMVRLDMSEFMERHTVSKLIGSPPGYIGYTEGGQLTEAVRRRPYTVVLFDEIEKAHPDVFNMMLQILEDGRLTDSKGRTVDFKNTMLIMTSNVGSSIISKGKKKRLGFDFDLNDDTDEKDASYNRIKSLVGEELKRYFRPEFLNRLDEMIVFRQLTKAEVKEIADIMLKEVFERLKVKEIELSVTEKFKDRVVEEGYQPSYGARPLRRAIMRLLEDSMAEKMLSREIKEGDSVIVDVDSDGKVKVLNGRTGAPQPPPELLPEPAEPIPV</sequence>
<feature type="region of interest" description="Disordered" evidence="13">
    <location>
        <begin position="1712"/>
        <end position="1735"/>
    </location>
</feature>
<feature type="domain" description="UVR" evidence="14">
    <location>
        <begin position="1310"/>
        <end position="1345"/>
    </location>
</feature>
<dbReference type="Gene3D" id="4.10.860.10">
    <property type="entry name" value="UVR domain"/>
    <property type="match status" value="1"/>
</dbReference>
<dbReference type="InterPro" id="IPR027417">
    <property type="entry name" value="P-loop_NTPase"/>
</dbReference>
<dbReference type="SMART" id="SM01086">
    <property type="entry name" value="ClpB_D2-small"/>
    <property type="match status" value="1"/>
</dbReference>
<feature type="domain" description="Clp R" evidence="15">
    <location>
        <begin position="103"/>
        <end position="245"/>
    </location>
</feature>
<dbReference type="FunFam" id="1.10.8.60:FF:000011">
    <property type="entry name" value="ATP-dependent Clp protease ATP-binding subunit"/>
    <property type="match status" value="1"/>
</dbReference>
<dbReference type="InterPro" id="IPR018368">
    <property type="entry name" value="ClpA/B_CS1"/>
</dbReference>
<evidence type="ECO:0000313" key="17">
    <source>
        <dbReference type="Proteomes" id="UP000823749"/>
    </source>
</evidence>
<feature type="domain" description="Clp R" evidence="15">
    <location>
        <begin position="259"/>
        <end position="404"/>
    </location>
</feature>
<feature type="compositionally biased region" description="Pro residues" evidence="13">
    <location>
        <begin position="1719"/>
        <end position="1735"/>
    </location>
</feature>
<proteinExistence type="inferred from homology"/>
<dbReference type="GO" id="GO:0005524">
    <property type="term" value="F:ATP binding"/>
    <property type="evidence" value="ECO:0007669"/>
    <property type="project" value="UniProtKB-KW"/>
</dbReference>
<dbReference type="PROSITE" id="PS50151">
    <property type="entry name" value="UVR"/>
    <property type="match status" value="1"/>
</dbReference>
<feature type="coiled-coil region" evidence="12">
    <location>
        <begin position="1299"/>
        <end position="1326"/>
    </location>
</feature>
<dbReference type="PROSITE" id="PS00870">
    <property type="entry name" value="CLPAB_1"/>
    <property type="match status" value="1"/>
</dbReference>
<feature type="domain" description="Clp R" evidence="15">
    <location>
        <begin position="664"/>
        <end position="806"/>
    </location>
</feature>
<evidence type="ECO:0000256" key="6">
    <source>
        <dbReference type="ARBA" id="ARBA00022840"/>
    </source>
</evidence>
<evidence type="ECO:0000259" key="14">
    <source>
        <dbReference type="PROSITE" id="PS50151"/>
    </source>
</evidence>
<keyword evidence="17" id="KW-1185">Reference proteome</keyword>
<dbReference type="InterPro" id="IPR019489">
    <property type="entry name" value="Clp_ATPase_C"/>
</dbReference>
<name>A0AAV6JDH5_9ERIC</name>
<feature type="domain" description="Clp R" evidence="15">
    <location>
        <begin position="465"/>
        <end position="607"/>
    </location>
</feature>
<keyword evidence="12" id="KW-0175">Coiled coil</keyword>
<gene>
    <name evidence="16" type="ORF">RHGRI_024661</name>
</gene>
<dbReference type="Pfam" id="PF17871">
    <property type="entry name" value="AAA_lid_9"/>
    <property type="match status" value="1"/>
</dbReference>
<dbReference type="GO" id="GO:0034605">
    <property type="term" value="P:cellular response to heat"/>
    <property type="evidence" value="ECO:0007669"/>
    <property type="project" value="TreeGrafter"/>
</dbReference>
<dbReference type="FunFam" id="3.40.50.300:FF:000025">
    <property type="entry name" value="ATP-dependent Clp protease subunit"/>
    <property type="match status" value="1"/>
</dbReference>
<evidence type="ECO:0000259" key="15">
    <source>
        <dbReference type="PROSITE" id="PS51903"/>
    </source>
</evidence>
<comment type="subcellular location">
    <subcellularLocation>
        <location evidence="1">Plastid</location>
        <location evidence="1">Chloroplast</location>
    </subcellularLocation>
</comment>
<dbReference type="InterPro" id="IPR001943">
    <property type="entry name" value="UVR_dom"/>
</dbReference>
<dbReference type="CDD" id="cd00009">
    <property type="entry name" value="AAA"/>
    <property type="match status" value="1"/>
</dbReference>
<dbReference type="Gene3D" id="1.10.8.60">
    <property type="match status" value="2"/>
</dbReference>
<evidence type="ECO:0000256" key="8">
    <source>
        <dbReference type="ARBA" id="ARBA00023186"/>
    </source>
</evidence>
<reference evidence="16" key="1">
    <citation type="submission" date="2020-08" db="EMBL/GenBank/DDBJ databases">
        <title>Plant Genome Project.</title>
        <authorList>
            <person name="Zhang R.-G."/>
        </authorList>
    </citation>
    <scope>NUCLEOTIDE SEQUENCE</scope>
    <source>
        <strain evidence="16">WSP0</strain>
        <tissue evidence="16">Leaf</tissue>
    </source>
</reference>
<dbReference type="Pfam" id="PF00004">
    <property type="entry name" value="AAA"/>
    <property type="match status" value="1"/>
</dbReference>
<dbReference type="SUPFAM" id="SSF52540">
    <property type="entry name" value="P-loop containing nucleoside triphosphate hydrolases"/>
    <property type="match status" value="2"/>
</dbReference>
<evidence type="ECO:0000256" key="12">
    <source>
        <dbReference type="SAM" id="Coils"/>
    </source>
</evidence>
<dbReference type="PANTHER" id="PTHR11638">
    <property type="entry name" value="ATP-DEPENDENT CLP PROTEASE"/>
    <property type="match status" value="1"/>
</dbReference>
<comment type="similarity">
    <text evidence="11">Belongs to the ClpA/ClpB family.</text>
</comment>
<dbReference type="Proteomes" id="UP000823749">
    <property type="component" value="Chromosome 8"/>
</dbReference>
<dbReference type="InterPro" id="IPR036628">
    <property type="entry name" value="Clp_N_dom_sf"/>
</dbReference>
<dbReference type="InterPro" id="IPR003959">
    <property type="entry name" value="ATPase_AAA_core"/>
</dbReference>